<name>A0AAD4LL93_9AGAM</name>
<protein>
    <submittedName>
        <fullName evidence="2">Uncharacterized protein</fullName>
    </submittedName>
</protein>
<proteinExistence type="predicted"/>
<accession>A0AAD4LL93</accession>
<evidence type="ECO:0000256" key="1">
    <source>
        <dbReference type="SAM" id="MobiDB-lite"/>
    </source>
</evidence>
<feature type="compositionally biased region" description="Polar residues" evidence="1">
    <location>
        <begin position="175"/>
        <end position="199"/>
    </location>
</feature>
<keyword evidence="3" id="KW-1185">Reference proteome</keyword>
<dbReference type="AlphaFoldDB" id="A0AAD4LL93"/>
<feature type="region of interest" description="Disordered" evidence="1">
    <location>
        <begin position="1"/>
        <end position="239"/>
    </location>
</feature>
<comment type="caution">
    <text evidence="2">The sequence shown here is derived from an EMBL/GenBank/DDBJ whole genome shotgun (WGS) entry which is preliminary data.</text>
</comment>
<evidence type="ECO:0000313" key="3">
    <source>
        <dbReference type="Proteomes" id="UP001201163"/>
    </source>
</evidence>
<dbReference type="EMBL" id="JAKELL010000013">
    <property type="protein sequence ID" value="KAH8994985.1"/>
    <property type="molecule type" value="Genomic_DNA"/>
</dbReference>
<sequence length="370" mass="39659">MLKTHSTNRRRFSAPTHMNRSKKNSCLPGGPSPDYQSTETQHQTTSAPGGSNPQTPGRTPGSVDKPSQEGADVVPAHSVVSRRPDFASAQLTPPQPAQYSDIEGKRSPARGSQSEPPSAAMAADPEPILHVKSASEDSGYDLSRGPSDAARLHPENPSSVSPEAPSAGAGGDAQRSASLASRRTNGSAFANGAATTTNDPPDVDPSLQARAASAEGELKPRDKAAISKEEKGVGRKLSKIIRSEAKAEKAALDVALGELAEIQKLQKASVKEEAESHTRHSRALSDAHKAEMNVLIARTANEREQAGLRAAGEELEACRKHARETTDMLRDKMQEIERLRVYKGVDDRERAVKVKRLVGQKRFNRILRSA</sequence>
<evidence type="ECO:0000313" key="2">
    <source>
        <dbReference type="EMBL" id="KAH8994985.1"/>
    </source>
</evidence>
<reference evidence="2" key="1">
    <citation type="submission" date="2022-01" db="EMBL/GenBank/DDBJ databases">
        <title>Comparative genomics reveals a dynamic genome evolution in the ectomycorrhizal milk-cap (Lactarius) mushrooms.</title>
        <authorList>
            <consortium name="DOE Joint Genome Institute"/>
            <person name="Lebreton A."/>
            <person name="Tang N."/>
            <person name="Kuo A."/>
            <person name="LaButti K."/>
            <person name="Drula E."/>
            <person name="Barry K."/>
            <person name="Clum A."/>
            <person name="Lipzen A."/>
            <person name="Mousain D."/>
            <person name="Ng V."/>
            <person name="Wang R."/>
            <person name="Wang X."/>
            <person name="Dai Y."/>
            <person name="Henrissat B."/>
            <person name="Grigoriev I.V."/>
            <person name="Guerin-Laguette A."/>
            <person name="Yu F."/>
            <person name="Martin F.M."/>
        </authorList>
    </citation>
    <scope>NUCLEOTIDE SEQUENCE</scope>
    <source>
        <strain evidence="2">QP</strain>
    </source>
</reference>
<organism evidence="2 3">
    <name type="scientific">Lactarius akahatsu</name>
    <dbReference type="NCBI Taxonomy" id="416441"/>
    <lineage>
        <taxon>Eukaryota</taxon>
        <taxon>Fungi</taxon>
        <taxon>Dikarya</taxon>
        <taxon>Basidiomycota</taxon>
        <taxon>Agaricomycotina</taxon>
        <taxon>Agaricomycetes</taxon>
        <taxon>Russulales</taxon>
        <taxon>Russulaceae</taxon>
        <taxon>Lactarius</taxon>
    </lineage>
</organism>
<gene>
    <name evidence="2" type="ORF">EDB92DRAFT_251924</name>
</gene>
<dbReference type="Proteomes" id="UP001201163">
    <property type="component" value="Unassembled WGS sequence"/>
</dbReference>
<feature type="compositionally biased region" description="Polar residues" evidence="1">
    <location>
        <begin position="34"/>
        <end position="57"/>
    </location>
</feature>
<feature type="compositionally biased region" description="Basic residues" evidence="1">
    <location>
        <begin position="1"/>
        <end position="12"/>
    </location>
</feature>
<feature type="compositionally biased region" description="Basic and acidic residues" evidence="1">
    <location>
        <begin position="216"/>
        <end position="233"/>
    </location>
</feature>